<dbReference type="SUPFAM" id="SSF161098">
    <property type="entry name" value="MetI-like"/>
    <property type="match status" value="1"/>
</dbReference>
<comment type="subcellular location">
    <subcellularLocation>
        <location evidence="1 7">Cell membrane</location>
        <topology evidence="1 7">Multi-pass membrane protein</topology>
    </subcellularLocation>
</comment>
<evidence type="ECO:0000256" key="2">
    <source>
        <dbReference type="ARBA" id="ARBA00022448"/>
    </source>
</evidence>
<proteinExistence type="inferred from homology"/>
<dbReference type="InterPro" id="IPR000515">
    <property type="entry name" value="MetI-like"/>
</dbReference>
<dbReference type="InterPro" id="IPR035906">
    <property type="entry name" value="MetI-like_sf"/>
</dbReference>
<evidence type="ECO:0000313" key="9">
    <source>
        <dbReference type="EMBL" id="PTL39092.1"/>
    </source>
</evidence>
<dbReference type="EMBL" id="PZJJ01000010">
    <property type="protein sequence ID" value="PTL39092.1"/>
    <property type="molecule type" value="Genomic_DNA"/>
</dbReference>
<dbReference type="GO" id="GO:0055085">
    <property type="term" value="P:transmembrane transport"/>
    <property type="evidence" value="ECO:0007669"/>
    <property type="project" value="InterPro"/>
</dbReference>
<evidence type="ECO:0000256" key="3">
    <source>
        <dbReference type="ARBA" id="ARBA00022475"/>
    </source>
</evidence>
<comment type="similarity">
    <text evidence="7">Belongs to the binding-protein-dependent transport system permease family.</text>
</comment>
<dbReference type="PROSITE" id="PS50928">
    <property type="entry name" value="ABC_TM1"/>
    <property type="match status" value="1"/>
</dbReference>
<dbReference type="Proteomes" id="UP000240509">
    <property type="component" value="Unassembled WGS sequence"/>
</dbReference>
<accession>A0A2T4U6R4</accession>
<evidence type="ECO:0000256" key="1">
    <source>
        <dbReference type="ARBA" id="ARBA00004651"/>
    </source>
</evidence>
<dbReference type="Pfam" id="PF00528">
    <property type="entry name" value="BPD_transp_1"/>
    <property type="match status" value="1"/>
</dbReference>
<dbReference type="CDD" id="cd06261">
    <property type="entry name" value="TM_PBP2"/>
    <property type="match status" value="1"/>
</dbReference>
<feature type="transmembrane region" description="Helical" evidence="7">
    <location>
        <begin position="106"/>
        <end position="125"/>
    </location>
</feature>
<keyword evidence="2 7" id="KW-0813">Transport</keyword>
<comment type="caution">
    <text evidence="9">The sequence shown here is derived from an EMBL/GenBank/DDBJ whole genome shotgun (WGS) entry which is preliminary data.</text>
</comment>
<feature type="transmembrane region" description="Helical" evidence="7">
    <location>
        <begin position="240"/>
        <end position="259"/>
    </location>
</feature>
<keyword evidence="3" id="KW-1003">Cell membrane</keyword>
<keyword evidence="6 7" id="KW-0472">Membrane</keyword>
<organism evidence="9 10">
    <name type="scientific">Alkalicoccus saliphilus</name>
    <dbReference type="NCBI Taxonomy" id="200989"/>
    <lineage>
        <taxon>Bacteria</taxon>
        <taxon>Bacillati</taxon>
        <taxon>Bacillota</taxon>
        <taxon>Bacilli</taxon>
        <taxon>Bacillales</taxon>
        <taxon>Bacillaceae</taxon>
        <taxon>Alkalicoccus</taxon>
    </lineage>
</organism>
<dbReference type="OrthoDB" id="9772609at2"/>
<feature type="transmembrane region" description="Helical" evidence="7">
    <location>
        <begin position="180"/>
        <end position="205"/>
    </location>
</feature>
<reference evidence="9 10" key="1">
    <citation type="submission" date="2018-03" db="EMBL/GenBank/DDBJ databases">
        <title>Alkalicoccus saliphilus sp. nov., isolated from a mineral pool.</title>
        <authorList>
            <person name="Zhao B."/>
        </authorList>
    </citation>
    <scope>NUCLEOTIDE SEQUENCE [LARGE SCALE GENOMIC DNA]</scope>
    <source>
        <strain evidence="9 10">6AG</strain>
    </source>
</reference>
<keyword evidence="4 7" id="KW-0812">Transmembrane</keyword>
<dbReference type="AlphaFoldDB" id="A0A2T4U6R4"/>
<keyword evidence="10" id="KW-1185">Reference proteome</keyword>
<gene>
    <name evidence="9" type="ORF">C6Y45_07895</name>
</gene>
<protein>
    <submittedName>
        <fullName evidence="9">ABC transporter permease</fullName>
    </submittedName>
</protein>
<sequence length="273" mass="31083">MTFSWNRIGIYGFILAGSVIILFPLYLTLTTAFKTPEESAESLLGLPSSLHIENFVRAAEMSNYFSAFFNSLLITVVSVTFIILLGSIASFAIARNQHSVFYRVMYYFFVSGLFVPFQVMMLPLVQQLSAVGMMNKWGLIMLYATYGLFQCVFLYVAYFRSIPREVEDAALIDGCGVFRMFWYIIFPMLKPMTITLIVLNIIWIWNDFLMPLVILNNAADWTLPLMQYVFESQYAADYNLAFASYLMVLAPVIAVYLFLQRHIIGGVSDGAVK</sequence>
<evidence type="ECO:0000256" key="7">
    <source>
        <dbReference type="RuleBase" id="RU363032"/>
    </source>
</evidence>
<evidence type="ECO:0000313" key="10">
    <source>
        <dbReference type="Proteomes" id="UP000240509"/>
    </source>
</evidence>
<dbReference type="Gene3D" id="1.10.3720.10">
    <property type="entry name" value="MetI-like"/>
    <property type="match status" value="1"/>
</dbReference>
<evidence type="ECO:0000256" key="6">
    <source>
        <dbReference type="ARBA" id="ARBA00023136"/>
    </source>
</evidence>
<dbReference type="PANTHER" id="PTHR43744:SF12">
    <property type="entry name" value="ABC TRANSPORTER PERMEASE PROTEIN MG189-RELATED"/>
    <property type="match status" value="1"/>
</dbReference>
<evidence type="ECO:0000259" key="8">
    <source>
        <dbReference type="PROSITE" id="PS50928"/>
    </source>
</evidence>
<feature type="transmembrane region" description="Helical" evidence="7">
    <location>
        <begin position="137"/>
        <end position="159"/>
    </location>
</feature>
<feature type="domain" description="ABC transmembrane type-1" evidence="8">
    <location>
        <begin position="68"/>
        <end position="259"/>
    </location>
</feature>
<evidence type="ECO:0000256" key="5">
    <source>
        <dbReference type="ARBA" id="ARBA00022989"/>
    </source>
</evidence>
<feature type="transmembrane region" description="Helical" evidence="7">
    <location>
        <begin position="67"/>
        <end position="94"/>
    </location>
</feature>
<keyword evidence="5 7" id="KW-1133">Transmembrane helix</keyword>
<dbReference type="PANTHER" id="PTHR43744">
    <property type="entry name" value="ABC TRANSPORTER PERMEASE PROTEIN MG189-RELATED-RELATED"/>
    <property type="match status" value="1"/>
</dbReference>
<evidence type="ECO:0000256" key="4">
    <source>
        <dbReference type="ARBA" id="ARBA00022692"/>
    </source>
</evidence>
<dbReference type="RefSeq" id="WP_107584693.1">
    <property type="nucleotide sequence ID" value="NZ_PZJJ01000010.1"/>
</dbReference>
<dbReference type="GO" id="GO:0005886">
    <property type="term" value="C:plasma membrane"/>
    <property type="evidence" value="ECO:0007669"/>
    <property type="project" value="UniProtKB-SubCell"/>
</dbReference>
<feature type="transmembrane region" description="Helical" evidence="7">
    <location>
        <begin position="12"/>
        <end position="33"/>
    </location>
</feature>
<name>A0A2T4U6R4_9BACI</name>